<sequence>MSTFLAWLAGFERASVVGDGAGLFTAFAAGLNLPVATSCPLLHDASNPSARAATPTRVTRCCQEVRTARIVTPLIRLPYTYTTL</sequence>
<proteinExistence type="predicted"/>
<accession>A0ABP3E7M6</accession>
<name>A0ABP3E7M6_9ACTN</name>
<reference evidence="2" key="1">
    <citation type="journal article" date="2019" name="Int. J. Syst. Evol. Microbiol.">
        <title>The Global Catalogue of Microorganisms (GCM) 10K type strain sequencing project: providing services to taxonomists for standard genome sequencing and annotation.</title>
        <authorList>
            <consortium name="The Broad Institute Genomics Platform"/>
            <consortium name="The Broad Institute Genome Sequencing Center for Infectious Disease"/>
            <person name="Wu L."/>
            <person name="Ma J."/>
        </authorList>
    </citation>
    <scope>NUCLEOTIDE SEQUENCE [LARGE SCALE GENOMIC DNA]</scope>
    <source>
        <strain evidence="2">JCM 10425</strain>
    </source>
</reference>
<dbReference type="Proteomes" id="UP001500967">
    <property type="component" value="Unassembled WGS sequence"/>
</dbReference>
<evidence type="ECO:0000313" key="1">
    <source>
        <dbReference type="EMBL" id="GAA0254984.1"/>
    </source>
</evidence>
<comment type="caution">
    <text evidence="1">The sequence shown here is derived from an EMBL/GenBank/DDBJ whole genome shotgun (WGS) entry which is preliminary data.</text>
</comment>
<gene>
    <name evidence="1" type="ORF">GCM10009539_45240</name>
</gene>
<protein>
    <submittedName>
        <fullName evidence="1">Uncharacterized protein</fullName>
    </submittedName>
</protein>
<keyword evidence="2" id="KW-1185">Reference proteome</keyword>
<dbReference type="EMBL" id="BAAAGX010000017">
    <property type="protein sequence ID" value="GAA0254984.1"/>
    <property type="molecule type" value="Genomic_DNA"/>
</dbReference>
<evidence type="ECO:0000313" key="2">
    <source>
        <dbReference type="Proteomes" id="UP001500967"/>
    </source>
</evidence>
<organism evidence="1 2">
    <name type="scientific">Cryptosporangium japonicum</name>
    <dbReference type="NCBI Taxonomy" id="80872"/>
    <lineage>
        <taxon>Bacteria</taxon>
        <taxon>Bacillati</taxon>
        <taxon>Actinomycetota</taxon>
        <taxon>Actinomycetes</taxon>
        <taxon>Cryptosporangiales</taxon>
        <taxon>Cryptosporangiaceae</taxon>
        <taxon>Cryptosporangium</taxon>
    </lineage>
</organism>